<feature type="transmembrane region" description="Helical" evidence="8">
    <location>
        <begin position="469"/>
        <end position="493"/>
    </location>
</feature>
<keyword evidence="6 8" id="KW-0472">Membrane</keyword>
<feature type="transmembrane region" description="Helical" evidence="8">
    <location>
        <begin position="129"/>
        <end position="149"/>
    </location>
</feature>
<dbReference type="GO" id="GO:0005886">
    <property type="term" value="C:plasma membrane"/>
    <property type="evidence" value="ECO:0007669"/>
    <property type="project" value="UniProtKB-SubCell"/>
</dbReference>
<feature type="transmembrane region" description="Helical" evidence="8">
    <location>
        <begin position="269"/>
        <end position="291"/>
    </location>
</feature>
<evidence type="ECO:0000259" key="9">
    <source>
        <dbReference type="Pfam" id="PF00361"/>
    </source>
</evidence>
<feature type="transmembrane region" description="Helical" evidence="8">
    <location>
        <begin position="161"/>
        <end position="184"/>
    </location>
</feature>
<sequence length="514" mass="53283">MIGMLIPMLVAVPLMGAALTAFGRDGTRWPVRSAMVLLGLNLAASAYLVFLTQDGEVYAHGLGGWIPGIAIPLVVDMFSALVLTVAAILALVCSWYALASGTGRVRLYGPLVLAMTAGVNGALMTGDLFNLFVFVEVMLLPSYGLLVLARRGQGSLRAVTGSRLYVTFNLFVSTVLLAGVGLVYGAAGTVNLAELAGMASEDSVVAAGVGLVIAALSMKAAVVPVHGWLARVYPSTSPAVTALFSGLHTKVAIYAIYRIYSVAFDGDESYLWIGLVLFSATMAIGVIGAVGESTARSILTFHMVSQIGYVLVGVALFTGAGLTAGIFYLLHNMIVKASLFLSAGAVEEHYGTGRLDALRGLVRREPLLAVAFTMAALSLAGLPPFSGFLAKLTLLVASFEAGQIAVAVVAIAVSLITLMSMLKIINAVFFAPPKHFDSPDEALSGAEGAERAERVAVLEARKTRVPVKLALPAMALAVISLILGLGGELLLGLSATAAEGLLDTSSYVEAVMGS</sequence>
<protein>
    <submittedName>
        <fullName evidence="10">Multisubunit sodium/proton antiporter MrpD subunit</fullName>
    </submittedName>
</protein>
<dbReference type="PANTHER" id="PTHR42703">
    <property type="entry name" value="NADH DEHYDROGENASE"/>
    <property type="match status" value="1"/>
</dbReference>
<keyword evidence="4 7" id="KW-0812">Transmembrane</keyword>
<evidence type="ECO:0000313" key="11">
    <source>
        <dbReference type="Proteomes" id="UP000280668"/>
    </source>
</evidence>
<evidence type="ECO:0000256" key="2">
    <source>
        <dbReference type="ARBA" id="ARBA00005346"/>
    </source>
</evidence>
<keyword evidence="3" id="KW-1003">Cell membrane</keyword>
<feature type="transmembrane region" description="Helical" evidence="8">
    <location>
        <begin position="367"/>
        <end position="389"/>
    </location>
</feature>
<evidence type="ECO:0000256" key="6">
    <source>
        <dbReference type="ARBA" id="ARBA00023136"/>
    </source>
</evidence>
<dbReference type="Pfam" id="PF00361">
    <property type="entry name" value="Proton_antipo_M"/>
    <property type="match status" value="1"/>
</dbReference>
<dbReference type="RefSeq" id="WP_123302822.1">
    <property type="nucleotide sequence ID" value="NZ_RKHK01000001.1"/>
</dbReference>
<dbReference type="PANTHER" id="PTHR42703:SF1">
    <property type="entry name" value="NA(+)_H(+) ANTIPORTER SUBUNIT D1"/>
    <property type="match status" value="1"/>
</dbReference>
<gene>
    <name evidence="10" type="ORF">EDD31_0574</name>
</gene>
<comment type="similarity">
    <text evidence="2">Belongs to the CPA3 antiporters (TC 2.A.63) subunit D family.</text>
</comment>
<dbReference type="InterPro" id="IPR001750">
    <property type="entry name" value="ND/Mrp_TM"/>
</dbReference>
<feature type="transmembrane region" description="Helical" evidence="8">
    <location>
        <begin position="298"/>
        <end position="320"/>
    </location>
</feature>
<feature type="transmembrane region" description="Helical" evidence="8">
    <location>
        <begin position="33"/>
        <end position="50"/>
    </location>
</feature>
<dbReference type="PRINTS" id="PR01437">
    <property type="entry name" value="NUOXDRDTASE4"/>
</dbReference>
<organism evidence="10 11">
    <name type="scientific">Bogoriella caseilytica</name>
    <dbReference type="NCBI Taxonomy" id="56055"/>
    <lineage>
        <taxon>Bacteria</taxon>
        <taxon>Bacillati</taxon>
        <taxon>Actinomycetota</taxon>
        <taxon>Actinomycetes</taxon>
        <taxon>Micrococcales</taxon>
        <taxon>Bogoriellaceae</taxon>
        <taxon>Bogoriella</taxon>
    </lineage>
</organism>
<dbReference type="Proteomes" id="UP000280668">
    <property type="component" value="Unassembled WGS sequence"/>
</dbReference>
<feature type="transmembrane region" description="Helical" evidence="8">
    <location>
        <begin position="204"/>
        <end position="225"/>
    </location>
</feature>
<reference evidence="10 11" key="1">
    <citation type="submission" date="2018-11" db="EMBL/GenBank/DDBJ databases">
        <title>Sequencing the genomes of 1000 actinobacteria strains.</title>
        <authorList>
            <person name="Klenk H.-P."/>
        </authorList>
    </citation>
    <scope>NUCLEOTIDE SEQUENCE [LARGE SCALE GENOMIC DNA]</scope>
    <source>
        <strain evidence="10 11">DSM 11294</strain>
    </source>
</reference>
<evidence type="ECO:0000256" key="1">
    <source>
        <dbReference type="ARBA" id="ARBA00004651"/>
    </source>
</evidence>
<proteinExistence type="inferred from homology"/>
<dbReference type="GO" id="GO:0008137">
    <property type="term" value="F:NADH dehydrogenase (ubiquinone) activity"/>
    <property type="evidence" value="ECO:0007669"/>
    <property type="project" value="InterPro"/>
</dbReference>
<dbReference type="OrthoDB" id="9768329at2"/>
<evidence type="ECO:0000256" key="8">
    <source>
        <dbReference type="SAM" id="Phobius"/>
    </source>
</evidence>
<dbReference type="AlphaFoldDB" id="A0A3N2BAD7"/>
<dbReference type="NCBIfam" id="NF006238">
    <property type="entry name" value="PRK08375.1-4"/>
    <property type="match status" value="1"/>
</dbReference>
<evidence type="ECO:0000313" key="10">
    <source>
        <dbReference type="EMBL" id="ROR72226.1"/>
    </source>
</evidence>
<feature type="transmembrane region" description="Helical" evidence="8">
    <location>
        <begin position="401"/>
        <end position="425"/>
    </location>
</feature>
<accession>A0A3N2BAD7</accession>
<keyword evidence="11" id="KW-1185">Reference proteome</keyword>
<dbReference type="GO" id="GO:0042773">
    <property type="term" value="P:ATP synthesis coupled electron transport"/>
    <property type="evidence" value="ECO:0007669"/>
    <property type="project" value="InterPro"/>
</dbReference>
<dbReference type="InterPro" id="IPR050586">
    <property type="entry name" value="CPA3_Na-H_Antiporter_D"/>
</dbReference>
<comment type="subcellular location">
    <subcellularLocation>
        <location evidence="1">Cell membrane</location>
        <topology evidence="1">Multi-pass membrane protein</topology>
    </subcellularLocation>
    <subcellularLocation>
        <location evidence="7">Membrane</location>
        <topology evidence="7">Multi-pass membrane protein</topology>
    </subcellularLocation>
</comment>
<name>A0A3N2BAD7_9MICO</name>
<evidence type="ECO:0000256" key="3">
    <source>
        <dbReference type="ARBA" id="ARBA00022475"/>
    </source>
</evidence>
<evidence type="ECO:0000256" key="7">
    <source>
        <dbReference type="RuleBase" id="RU000320"/>
    </source>
</evidence>
<feature type="transmembrane region" description="Helical" evidence="8">
    <location>
        <begin position="237"/>
        <end position="257"/>
    </location>
</feature>
<evidence type="ECO:0000256" key="5">
    <source>
        <dbReference type="ARBA" id="ARBA00022989"/>
    </source>
</evidence>
<evidence type="ECO:0000256" key="4">
    <source>
        <dbReference type="ARBA" id="ARBA00022692"/>
    </source>
</evidence>
<keyword evidence="5 8" id="KW-1133">Transmembrane helix</keyword>
<comment type="caution">
    <text evidence="10">The sequence shown here is derived from an EMBL/GenBank/DDBJ whole genome shotgun (WGS) entry which is preliminary data.</text>
</comment>
<dbReference type="EMBL" id="RKHK01000001">
    <property type="protein sequence ID" value="ROR72226.1"/>
    <property type="molecule type" value="Genomic_DNA"/>
</dbReference>
<dbReference type="InterPro" id="IPR003918">
    <property type="entry name" value="NADH_UbQ_OxRdtase"/>
</dbReference>
<feature type="transmembrane region" description="Helical" evidence="8">
    <location>
        <begin position="81"/>
        <end position="98"/>
    </location>
</feature>
<feature type="domain" description="NADH:quinone oxidoreductase/Mrp antiporter transmembrane" evidence="9">
    <location>
        <begin position="126"/>
        <end position="417"/>
    </location>
</feature>